<name>A0ABU0JJW4_9HYPH</name>
<organism evidence="1 2">
    <name type="scientific">Labrys wisconsinensis</name>
    <dbReference type="NCBI Taxonomy" id="425677"/>
    <lineage>
        <taxon>Bacteria</taxon>
        <taxon>Pseudomonadati</taxon>
        <taxon>Pseudomonadota</taxon>
        <taxon>Alphaproteobacteria</taxon>
        <taxon>Hyphomicrobiales</taxon>
        <taxon>Xanthobacteraceae</taxon>
        <taxon>Labrys</taxon>
    </lineage>
</organism>
<comment type="caution">
    <text evidence="1">The sequence shown here is derived from an EMBL/GenBank/DDBJ whole genome shotgun (WGS) entry which is preliminary data.</text>
</comment>
<proteinExistence type="predicted"/>
<dbReference type="Proteomes" id="UP001242480">
    <property type="component" value="Unassembled WGS sequence"/>
</dbReference>
<evidence type="ECO:0000313" key="1">
    <source>
        <dbReference type="EMBL" id="MDQ0474573.1"/>
    </source>
</evidence>
<sequence length="107" mass="10714">MQPLAPTEIPGNATIDTIHDGLVLYSSSATTTTWTLSAAAVPGTEVGWVQDNAGTIVFSAAAGATLECVLTGHNSSAGQNARGSLIVMHNSGGAAAVWNLAGFTTVT</sequence>
<evidence type="ECO:0000313" key="2">
    <source>
        <dbReference type="Proteomes" id="UP001242480"/>
    </source>
</evidence>
<accession>A0ABU0JJW4</accession>
<dbReference type="EMBL" id="JAUSVX010000024">
    <property type="protein sequence ID" value="MDQ0474573.1"/>
    <property type="molecule type" value="Genomic_DNA"/>
</dbReference>
<reference evidence="1 2" key="1">
    <citation type="submission" date="2023-07" db="EMBL/GenBank/DDBJ databases">
        <title>Genomic Encyclopedia of Type Strains, Phase IV (KMG-IV): sequencing the most valuable type-strain genomes for metagenomic binning, comparative biology and taxonomic classification.</title>
        <authorList>
            <person name="Goeker M."/>
        </authorList>
    </citation>
    <scope>NUCLEOTIDE SEQUENCE [LARGE SCALE GENOMIC DNA]</scope>
    <source>
        <strain evidence="1 2">DSM 19619</strain>
    </source>
</reference>
<gene>
    <name evidence="1" type="ORF">QO011_007614</name>
</gene>
<keyword evidence="2" id="KW-1185">Reference proteome</keyword>
<dbReference type="RefSeq" id="WP_307284420.1">
    <property type="nucleotide sequence ID" value="NZ_JAUSVX010000024.1"/>
</dbReference>
<protein>
    <submittedName>
        <fullName evidence="1">Uncharacterized protein</fullName>
    </submittedName>
</protein>